<feature type="domain" description="Beta-galactosidase trimerisation" evidence="11">
    <location>
        <begin position="395"/>
        <end position="600"/>
    </location>
</feature>
<dbReference type="PANTHER" id="PTHR36447">
    <property type="entry name" value="BETA-GALACTOSIDASE GANA"/>
    <property type="match status" value="1"/>
</dbReference>
<dbReference type="SUPFAM" id="SSF51445">
    <property type="entry name" value="(Trans)glycosidases"/>
    <property type="match status" value="1"/>
</dbReference>
<dbReference type="InterPro" id="IPR029062">
    <property type="entry name" value="Class_I_gatase-like"/>
</dbReference>
<dbReference type="Pfam" id="PF08533">
    <property type="entry name" value="Glyco_hydro_42C"/>
    <property type="match status" value="1"/>
</dbReference>
<keyword evidence="9" id="KW-0479">Metal-binding</keyword>
<comment type="similarity">
    <text evidence="2 6">Belongs to the glycosyl hydrolase 42 family.</text>
</comment>
<dbReference type="Proteomes" id="UP000886890">
    <property type="component" value="Unassembled WGS sequence"/>
</dbReference>
<feature type="domain" description="Glycoside hydrolase family 42 N-terminal" evidence="10">
    <location>
        <begin position="13"/>
        <end position="384"/>
    </location>
</feature>
<keyword evidence="4 6" id="KW-0378">Hydrolase</keyword>
<reference evidence="13" key="2">
    <citation type="submission" date="2021-04" db="EMBL/GenBank/DDBJ databases">
        <authorList>
            <person name="Gilroy R."/>
        </authorList>
    </citation>
    <scope>NUCLEOTIDE SEQUENCE</scope>
    <source>
        <strain evidence="13">CHK183-1962</strain>
    </source>
</reference>
<name>A0A9D1XC26_9FIRM</name>
<keyword evidence="5 6" id="KW-0326">Glycosidase</keyword>
<dbReference type="InterPro" id="IPR013780">
    <property type="entry name" value="Glyco_hydro_b"/>
</dbReference>
<organism evidence="13 14">
    <name type="scientific">Candidatus Fusicatenibacter merdavium</name>
    <dbReference type="NCBI Taxonomy" id="2838600"/>
    <lineage>
        <taxon>Bacteria</taxon>
        <taxon>Bacillati</taxon>
        <taxon>Bacillota</taxon>
        <taxon>Clostridia</taxon>
        <taxon>Lachnospirales</taxon>
        <taxon>Lachnospiraceae</taxon>
        <taxon>Fusicatenibacter</taxon>
    </lineage>
</organism>
<feature type="binding site" evidence="8">
    <location>
        <position position="110"/>
    </location>
    <ligand>
        <name>substrate</name>
    </ligand>
</feature>
<feature type="binding site" evidence="9">
    <location>
        <position position="159"/>
    </location>
    <ligand>
        <name>Zn(2+)</name>
        <dbReference type="ChEBI" id="CHEBI:29105"/>
    </ligand>
</feature>
<dbReference type="CDD" id="cd03143">
    <property type="entry name" value="A4_beta-galactosidase_middle_domain"/>
    <property type="match status" value="1"/>
</dbReference>
<dbReference type="GO" id="GO:0004565">
    <property type="term" value="F:beta-galactosidase activity"/>
    <property type="evidence" value="ECO:0007669"/>
    <property type="project" value="UniProtKB-EC"/>
</dbReference>
<dbReference type="Gene3D" id="3.20.20.80">
    <property type="entry name" value="Glycosidases"/>
    <property type="match status" value="1"/>
</dbReference>
<dbReference type="SUPFAM" id="SSF52317">
    <property type="entry name" value="Class I glutamine amidotransferase-like"/>
    <property type="match status" value="1"/>
</dbReference>
<evidence type="ECO:0000256" key="3">
    <source>
        <dbReference type="ARBA" id="ARBA00012756"/>
    </source>
</evidence>
<evidence type="ECO:0000256" key="7">
    <source>
        <dbReference type="PIRSR" id="PIRSR001084-1"/>
    </source>
</evidence>
<dbReference type="Gene3D" id="3.40.50.880">
    <property type="match status" value="1"/>
</dbReference>
<dbReference type="PANTHER" id="PTHR36447:SF1">
    <property type="entry name" value="BETA-GALACTOSIDASE GANA"/>
    <property type="match status" value="1"/>
</dbReference>
<dbReference type="Pfam" id="PF08532">
    <property type="entry name" value="Glyco_hydro_42M"/>
    <property type="match status" value="1"/>
</dbReference>
<dbReference type="Pfam" id="PF02449">
    <property type="entry name" value="Glyco_hydro_42"/>
    <property type="match status" value="1"/>
</dbReference>
<feature type="active site" description="Nucleophile" evidence="7">
    <location>
        <position position="305"/>
    </location>
</feature>
<dbReference type="InterPro" id="IPR017853">
    <property type="entry name" value="GH"/>
</dbReference>
<feature type="binding site" evidence="9">
    <location>
        <position position="154"/>
    </location>
    <ligand>
        <name>Zn(2+)</name>
        <dbReference type="ChEBI" id="CHEBI:29105"/>
    </ligand>
</feature>
<feature type="active site" description="Proton donor" evidence="7">
    <location>
        <position position="149"/>
    </location>
</feature>
<dbReference type="GO" id="GO:0009341">
    <property type="term" value="C:beta-galactosidase complex"/>
    <property type="evidence" value="ECO:0007669"/>
    <property type="project" value="InterPro"/>
</dbReference>
<evidence type="ECO:0000256" key="5">
    <source>
        <dbReference type="ARBA" id="ARBA00023295"/>
    </source>
</evidence>
<dbReference type="InterPro" id="IPR013738">
    <property type="entry name" value="Beta_galactosidase_Trimer"/>
</dbReference>
<dbReference type="InterPro" id="IPR013529">
    <property type="entry name" value="Glyco_hydro_42_N"/>
</dbReference>
<feature type="binding site" evidence="8">
    <location>
        <position position="148"/>
    </location>
    <ligand>
        <name>substrate</name>
    </ligand>
</feature>
<evidence type="ECO:0000256" key="4">
    <source>
        <dbReference type="ARBA" id="ARBA00022801"/>
    </source>
</evidence>
<comment type="caution">
    <text evidence="13">The sequence shown here is derived from an EMBL/GenBank/DDBJ whole genome shotgun (WGS) entry which is preliminary data.</text>
</comment>
<sequence>MKKPFKRILYGGDYNPNQWPREVWKEDMRMFRDAHINSATINVFSWAKLQPSEETYKFDELDDIVDMLEKEGYDIVMATSTAALPAWMVKRYPEVARTDYEGRHHKFGQRHNACPNSPVYQKYAAALTEQLAKRYGKTGKVACWHVNNEYGGECYCENCEKAFRVWLRKKYGTIEAVNKAWNMEFWGHTLYDWDEIVLPNALGDGIGPDKTAFAGISIDYRRFNSDSILENFKMERDIIHRYDPDTPVTTNLMGTYPGLDYFKWAKEMDVVSWDNYPSYNTPWSQTAMCHDLMRGLKNEPFMLMEQTPSQQNWQPYNSLKKPGQMRAQSYQTVAHGADTIQFFQLRRSVGACEKFHGAVISHAGTENTRVFREVAVLGEELERLGETVIGSMPDAKIGVIFDWDNYWALEYTSGPNCDLKYVDQIHQYYSSLYRKNYSVDMIPVDADFSRYRVIIAPVLYMIKEGMAEALENFVAQGGILLTTFMSGIVGPSDNVYLGGYPGLLRKMAGVWVEEIDALAPEQSNTVRFSDGTEASCRLLCDLMHLEGAESLAEYTSNFYAGMPAVTRNSFGKGAVYYIGANLDEKALDKVMDQMLRESGVAPAVQEPTDLEVTVRESETEKITFLINFKSDSLSLPPQFAGKTDLLTQKTLESGTVLAPYDVVIVTEPKEN</sequence>
<keyword evidence="9" id="KW-0862">Zinc</keyword>
<dbReference type="GO" id="GO:0046872">
    <property type="term" value="F:metal ion binding"/>
    <property type="evidence" value="ECO:0007669"/>
    <property type="project" value="UniProtKB-KW"/>
</dbReference>
<gene>
    <name evidence="13" type="ORF">H9734_01525</name>
</gene>
<dbReference type="Gene3D" id="2.60.40.1180">
    <property type="entry name" value="Golgi alpha-mannosidase II"/>
    <property type="match status" value="1"/>
</dbReference>
<dbReference type="InterPro" id="IPR003476">
    <property type="entry name" value="Glyco_hydro_42"/>
</dbReference>
<dbReference type="GO" id="GO:0006012">
    <property type="term" value="P:galactose metabolic process"/>
    <property type="evidence" value="ECO:0007669"/>
    <property type="project" value="InterPro"/>
</dbReference>
<evidence type="ECO:0000313" key="13">
    <source>
        <dbReference type="EMBL" id="HIX76267.1"/>
    </source>
</evidence>
<dbReference type="EMBL" id="DXEK01000020">
    <property type="protein sequence ID" value="HIX76267.1"/>
    <property type="molecule type" value="Genomic_DNA"/>
</dbReference>
<reference evidence="13" key="1">
    <citation type="journal article" date="2021" name="PeerJ">
        <title>Extensive microbial diversity within the chicken gut microbiome revealed by metagenomics and culture.</title>
        <authorList>
            <person name="Gilroy R."/>
            <person name="Ravi A."/>
            <person name="Getino M."/>
            <person name="Pursley I."/>
            <person name="Horton D.L."/>
            <person name="Alikhan N.F."/>
            <person name="Baker D."/>
            <person name="Gharbi K."/>
            <person name="Hall N."/>
            <person name="Watson M."/>
            <person name="Adriaenssens E.M."/>
            <person name="Foster-Nyarko E."/>
            <person name="Jarju S."/>
            <person name="Secka A."/>
            <person name="Antonio M."/>
            <person name="Oren A."/>
            <person name="Chaudhuri R.R."/>
            <person name="La Ragione R."/>
            <person name="Hildebrand F."/>
            <person name="Pallen M.J."/>
        </authorList>
    </citation>
    <scope>NUCLEOTIDE SEQUENCE</scope>
    <source>
        <strain evidence="13">CHK183-1962</strain>
    </source>
</reference>
<evidence type="ECO:0000259" key="11">
    <source>
        <dbReference type="Pfam" id="PF08532"/>
    </source>
</evidence>
<evidence type="ECO:0000256" key="6">
    <source>
        <dbReference type="PIRNR" id="PIRNR001084"/>
    </source>
</evidence>
<feature type="binding site" evidence="9">
    <location>
        <position position="156"/>
    </location>
    <ligand>
        <name>Zn(2+)</name>
        <dbReference type="ChEBI" id="CHEBI:29105"/>
    </ligand>
</feature>
<proteinExistence type="inferred from homology"/>
<evidence type="ECO:0000256" key="1">
    <source>
        <dbReference type="ARBA" id="ARBA00001412"/>
    </source>
</evidence>
<evidence type="ECO:0000256" key="2">
    <source>
        <dbReference type="ARBA" id="ARBA00005940"/>
    </source>
</evidence>
<accession>A0A9D1XC26</accession>
<feature type="binding site" evidence="8">
    <location>
        <position position="313"/>
    </location>
    <ligand>
        <name>substrate</name>
    </ligand>
</feature>
<feature type="binding site" evidence="9">
    <location>
        <position position="114"/>
    </location>
    <ligand>
        <name>Zn(2+)</name>
        <dbReference type="ChEBI" id="CHEBI:29105"/>
    </ligand>
</feature>
<dbReference type="EC" id="3.2.1.23" evidence="3 6"/>
<dbReference type="InterPro" id="IPR013739">
    <property type="entry name" value="Beta_galactosidase_C"/>
</dbReference>
<dbReference type="PIRSF" id="PIRSF001084">
    <property type="entry name" value="B-galactosidase"/>
    <property type="match status" value="1"/>
</dbReference>
<evidence type="ECO:0000259" key="12">
    <source>
        <dbReference type="Pfam" id="PF08533"/>
    </source>
</evidence>
<protein>
    <recommendedName>
        <fullName evidence="3 6">Beta-galactosidase</fullName>
        <shortName evidence="6">Beta-gal</shortName>
        <ecNumber evidence="3 6">3.2.1.23</ecNumber>
    </recommendedName>
</protein>
<evidence type="ECO:0000256" key="8">
    <source>
        <dbReference type="PIRSR" id="PIRSR001084-2"/>
    </source>
</evidence>
<evidence type="ECO:0000313" key="14">
    <source>
        <dbReference type="Proteomes" id="UP000886890"/>
    </source>
</evidence>
<evidence type="ECO:0000259" key="10">
    <source>
        <dbReference type="Pfam" id="PF02449"/>
    </source>
</evidence>
<feature type="domain" description="Beta-galactosidase C-terminal" evidence="12">
    <location>
        <begin position="609"/>
        <end position="666"/>
    </location>
</feature>
<comment type="catalytic activity">
    <reaction evidence="1 6">
        <text>Hydrolysis of terminal non-reducing beta-D-galactose residues in beta-D-galactosides.</text>
        <dbReference type="EC" id="3.2.1.23"/>
    </reaction>
</comment>
<dbReference type="AlphaFoldDB" id="A0A9D1XC26"/>
<evidence type="ECO:0000256" key="9">
    <source>
        <dbReference type="PIRSR" id="PIRSR001084-3"/>
    </source>
</evidence>